<accession>A0A8D4C466</accession>
<sequence length="261" mass="29095">MLRDLKYACCLLGALLAPLAPLAAQAAPSRVVSLDLCMDWALAHYARPAQVAALSPMHRRYRLPAFDGDWPEHDGSLERLVELRPDLVLVGQYSALLLRERLRALGIRVEVIPLPTTLAEIEGYERRLLELLGQDPDRATAPPAPHQPEPDAPRLLLLGANGIGTGRDTFEHQLIEQAGWRNYLGQSGHVRLDLEAIVADPPDAILFAAAPERALANSFAQHPALRRAIAPKAWLSTDYWRWQCPGPWMWDLIGQLNQWLD</sequence>
<dbReference type="EMBL" id="CP007511">
    <property type="protein sequence ID" value="AJE16720.1"/>
    <property type="molecule type" value="Genomic_DNA"/>
</dbReference>
<dbReference type="AlphaFoldDB" id="A0A8D4C466"/>
<dbReference type="SUPFAM" id="SSF53807">
    <property type="entry name" value="Helical backbone' metal receptor"/>
    <property type="match status" value="1"/>
</dbReference>
<evidence type="ECO:0000313" key="3">
    <source>
        <dbReference type="EMBL" id="SDM74862.1"/>
    </source>
</evidence>
<keyword evidence="1" id="KW-0732">Signal</keyword>
<organism evidence="2 4">
    <name type="scientific">Stutzerimonas balearica DSM 6083</name>
    <dbReference type="NCBI Taxonomy" id="1123016"/>
    <lineage>
        <taxon>Bacteria</taxon>
        <taxon>Pseudomonadati</taxon>
        <taxon>Pseudomonadota</taxon>
        <taxon>Gammaproteobacteria</taxon>
        <taxon>Pseudomonadales</taxon>
        <taxon>Pseudomonadaceae</taxon>
        <taxon>Stutzerimonas</taxon>
    </lineage>
</organism>
<feature type="chain" id="PRO_5034445277" evidence="1">
    <location>
        <begin position="27"/>
        <end position="261"/>
    </location>
</feature>
<dbReference type="RefSeq" id="WP_235366376.1">
    <property type="nucleotide sequence ID" value="NZ_CP007511.1"/>
</dbReference>
<reference evidence="2 4" key="3">
    <citation type="journal article" name="Genome Announc.">
        <title>Complete Genome Sequence of Pseudomonas balearica DSM 6083T.</title>
        <authorList>
            <person name="Bennasar-Figueras A."/>
            <person name="Salva-Serra F."/>
            <person name="Jaen-Luchoro D."/>
            <person name="Segui C."/>
            <person name="Aliaga F."/>
            <person name="Busquets A."/>
            <person name="Gomila M."/>
            <person name="Moore E.R."/>
            <person name="Lalucat J."/>
        </authorList>
    </citation>
    <scope>NUCLEOTIDE SEQUENCE [LARGE SCALE GENOMIC DNA]</scope>
    <source>
        <strain evidence="4">DSM 6083</strain>
        <strain evidence="2">DSM6083</strain>
    </source>
</reference>
<evidence type="ECO:0000313" key="4">
    <source>
        <dbReference type="Proteomes" id="UP000031271"/>
    </source>
</evidence>
<dbReference type="KEGG" id="pbm:CL52_17370"/>
<dbReference type="Gene3D" id="3.40.50.1980">
    <property type="entry name" value="Nitrogenase molybdenum iron protein domain"/>
    <property type="match status" value="2"/>
</dbReference>
<keyword evidence="5" id="KW-1185">Reference proteome</keyword>
<protein>
    <submittedName>
        <fullName evidence="2">ABC transporter substrate-binding protein</fullName>
    </submittedName>
    <submittedName>
        <fullName evidence="3">Iron complex transport system substrate-binding protein</fullName>
    </submittedName>
</protein>
<proteinExistence type="predicted"/>
<evidence type="ECO:0000313" key="2">
    <source>
        <dbReference type="EMBL" id="AJE16720.1"/>
    </source>
</evidence>
<dbReference type="EMBL" id="FNHO01000008">
    <property type="protein sequence ID" value="SDM74862.1"/>
    <property type="molecule type" value="Genomic_DNA"/>
</dbReference>
<name>A0A8D4C466_9GAMM</name>
<dbReference type="Proteomes" id="UP000182276">
    <property type="component" value="Unassembled WGS sequence"/>
</dbReference>
<reference evidence="4" key="1">
    <citation type="submission" date="2014-03" db="EMBL/GenBank/DDBJ databases">
        <title>Complete genome of Pseudomonas balearica DSM 6083T, a sewage water isolate from an enrichment with 2-methylnaphthalene.</title>
        <authorList>
            <person name="Salva-Serra F."/>
            <person name="Jaen-Luchoro D."/>
            <person name="Busquets A."/>
            <person name="Pena A."/>
            <person name="Gomila M."/>
            <person name="Bosch R."/>
            <person name="Nogales B."/>
            <person name="Garcia-Valdes E."/>
            <person name="Lalucat J."/>
            <person name="Bennasar A."/>
        </authorList>
    </citation>
    <scope>NUCLEOTIDE SEQUENCE [LARGE SCALE GENOMIC DNA]</scope>
    <source>
        <strain evidence="4">DSM 6083</strain>
    </source>
</reference>
<dbReference type="Proteomes" id="UP000031271">
    <property type="component" value="Chromosome"/>
</dbReference>
<gene>
    <name evidence="2" type="ORF">CL52_17370</name>
    <name evidence="3" type="ORF">SAMN05660875_108134</name>
</gene>
<evidence type="ECO:0000313" key="5">
    <source>
        <dbReference type="Proteomes" id="UP000182276"/>
    </source>
</evidence>
<evidence type="ECO:0000256" key="1">
    <source>
        <dbReference type="SAM" id="SignalP"/>
    </source>
</evidence>
<reference evidence="3 5" key="2">
    <citation type="submission" date="2016-10" db="EMBL/GenBank/DDBJ databases">
        <authorList>
            <person name="Varghese N."/>
            <person name="Submissions S."/>
        </authorList>
    </citation>
    <scope>NUCLEOTIDE SEQUENCE [LARGE SCALE GENOMIC DNA]</scope>
    <source>
        <strain evidence="3 5">DSM 6083</strain>
    </source>
</reference>
<feature type="signal peptide" evidence="1">
    <location>
        <begin position="1"/>
        <end position="26"/>
    </location>
</feature>
<dbReference type="GeneID" id="77261652"/>